<dbReference type="SUPFAM" id="SSF50156">
    <property type="entry name" value="PDZ domain-like"/>
    <property type="match status" value="1"/>
</dbReference>
<dbReference type="WBParaSite" id="MhA1_Contig1247.frz3.gene7">
    <property type="protein sequence ID" value="MhA1_Contig1247.frz3.gene7"/>
    <property type="gene ID" value="MhA1_Contig1247.frz3.gene7"/>
</dbReference>
<dbReference type="GO" id="GO:2000009">
    <property type="term" value="P:negative regulation of protein localization to cell surface"/>
    <property type="evidence" value="ECO:0007669"/>
    <property type="project" value="TreeGrafter"/>
</dbReference>
<sequence length="487" mass="54973">MMDISPTNSHLSRTTLKEAENSFSKVSSFHSNLPSPEWFETLENEFDKAFVDLDVLIGEFEHEQATELIFECRRRLTLISGVFARFAQRVQLICQQNYDFKKDLQNSNNKLIGVLATNSLLEEQSEQLLLRVHSLQCQLYSKTAPHESEIIKKKLDKEMRMFNTKNLPITKSQAEISLLKEENLRLKSLLNSVHSEIYGARLAAKYLDKELAGRVLDVNNTLRSKNVNTVASSISFDKRGVGKTRRVHLHLDENEGLGISITGGKEHGVPIIISELHSGQAAERSGNLFVGDAILSVNGKSLNNLKHSQAVKVLNKEMRQCNEILLEVILIKPDLDSDDGLDHDGLDEISQKLRQDISGRFFEKIFYSLKDDVKNNKTKISQINNNKIENQNYKSSKRDHLTTAFPSPSPSSSNSIKCNKIQQSCSVSSLSCDSSSYESAAGECNNNIKFNQKECLFDELKLNDKNIKISDISNNNCENSYYNDAFI</sequence>
<keyword evidence="2" id="KW-1185">Reference proteome</keyword>
<evidence type="ECO:0000259" key="1">
    <source>
        <dbReference type="PROSITE" id="PS50106"/>
    </source>
</evidence>
<evidence type="ECO:0000313" key="2">
    <source>
        <dbReference type="Proteomes" id="UP000095281"/>
    </source>
</evidence>
<proteinExistence type="predicted"/>
<protein>
    <submittedName>
        <fullName evidence="3">PDZ domain-containing protein</fullName>
    </submittedName>
</protein>
<dbReference type="GO" id="GO:0030140">
    <property type="term" value="C:trans-Golgi network transport vesicle"/>
    <property type="evidence" value="ECO:0007669"/>
    <property type="project" value="TreeGrafter"/>
</dbReference>
<dbReference type="InterPro" id="IPR038879">
    <property type="entry name" value="GOPC"/>
</dbReference>
<dbReference type="GO" id="GO:0005794">
    <property type="term" value="C:Golgi apparatus"/>
    <property type="evidence" value="ECO:0007669"/>
    <property type="project" value="InterPro"/>
</dbReference>
<dbReference type="Gene3D" id="2.30.42.10">
    <property type="match status" value="1"/>
</dbReference>
<name>A0A1I8B296_MELHA</name>
<feature type="domain" description="PDZ" evidence="1">
    <location>
        <begin position="246"/>
        <end position="316"/>
    </location>
</feature>
<dbReference type="PANTHER" id="PTHR16528:SF2">
    <property type="entry name" value="GOLGI-ASSOCIATED PDZ AND COILED-COIL MOTIF-CONTAINING PROTEIN"/>
    <property type="match status" value="1"/>
</dbReference>
<dbReference type="AlphaFoldDB" id="A0A1I8B296"/>
<dbReference type="SMART" id="SM00228">
    <property type="entry name" value="PDZ"/>
    <property type="match status" value="1"/>
</dbReference>
<dbReference type="Proteomes" id="UP000095281">
    <property type="component" value="Unplaced"/>
</dbReference>
<dbReference type="GO" id="GO:0044325">
    <property type="term" value="F:transmembrane transporter binding"/>
    <property type="evidence" value="ECO:0007669"/>
    <property type="project" value="TreeGrafter"/>
</dbReference>
<dbReference type="GO" id="GO:0016020">
    <property type="term" value="C:membrane"/>
    <property type="evidence" value="ECO:0007669"/>
    <property type="project" value="TreeGrafter"/>
</dbReference>
<dbReference type="Pfam" id="PF00595">
    <property type="entry name" value="PDZ"/>
    <property type="match status" value="1"/>
</dbReference>
<evidence type="ECO:0000313" key="3">
    <source>
        <dbReference type="WBParaSite" id="MhA1_Contig1247.frz3.gene7"/>
    </source>
</evidence>
<organism evidence="2 3">
    <name type="scientific">Meloidogyne hapla</name>
    <name type="common">Root-knot nematode worm</name>
    <dbReference type="NCBI Taxonomy" id="6305"/>
    <lineage>
        <taxon>Eukaryota</taxon>
        <taxon>Metazoa</taxon>
        <taxon>Ecdysozoa</taxon>
        <taxon>Nematoda</taxon>
        <taxon>Chromadorea</taxon>
        <taxon>Rhabditida</taxon>
        <taxon>Tylenchina</taxon>
        <taxon>Tylenchomorpha</taxon>
        <taxon>Tylenchoidea</taxon>
        <taxon>Meloidogynidae</taxon>
        <taxon>Meloidogyninae</taxon>
        <taxon>Meloidogyne</taxon>
    </lineage>
</organism>
<reference evidence="3" key="1">
    <citation type="submission" date="2016-11" db="UniProtKB">
        <authorList>
            <consortium name="WormBaseParasite"/>
        </authorList>
    </citation>
    <scope>IDENTIFICATION</scope>
</reference>
<dbReference type="PROSITE" id="PS50106">
    <property type="entry name" value="PDZ"/>
    <property type="match status" value="1"/>
</dbReference>
<dbReference type="InterPro" id="IPR001478">
    <property type="entry name" value="PDZ"/>
</dbReference>
<accession>A0A1I8B296</accession>
<dbReference type="PANTHER" id="PTHR16528">
    <property type="entry name" value="GOLGI-ASSOCIATED PDZ AND COILED-COIL MOTIF-CONTAINING"/>
    <property type="match status" value="1"/>
</dbReference>
<dbReference type="InterPro" id="IPR036034">
    <property type="entry name" value="PDZ_sf"/>
</dbReference>